<dbReference type="Proteomes" id="UP000799291">
    <property type="component" value="Unassembled WGS sequence"/>
</dbReference>
<proteinExistence type="predicted"/>
<dbReference type="OrthoDB" id="190265at2759"/>
<dbReference type="AlphaFoldDB" id="A0A6G1J0E6"/>
<evidence type="ECO:0008006" key="3">
    <source>
        <dbReference type="Google" id="ProtNLM"/>
    </source>
</evidence>
<protein>
    <recommendedName>
        <fullName evidence="3">F-box domain-containing protein</fullName>
    </recommendedName>
</protein>
<name>A0A6G1J0E6_9PLEO</name>
<dbReference type="EMBL" id="MU005582">
    <property type="protein sequence ID" value="KAF2683974.1"/>
    <property type="molecule type" value="Genomic_DNA"/>
</dbReference>
<gene>
    <name evidence="1" type="ORF">K458DRAFT_404300</name>
</gene>
<sequence length="256" mass="28995">MPCGLTALPTELLHLVAAEAGVAAIKNLRLTCRNLDYCMVHPLAKDISQNKKLYPTHESCVEWLELLSAPWASTIDNITVVGETHRQHPYGFEWAWEHVYNGNEDSVDNANYTVINEIESSHIEAADRAQQFVTAGTYRAMLSTVLRKMPALRTITIQNRLGRDEHILGWTGLEHLRLLSGFGTIDYHDVFYGNWRYDSDYKMVTIDTDEYGETVQYVSSTGPQAAFRDDLDAVIEELNNRRKACGINDVNLIFKA</sequence>
<accession>A0A6G1J0E6</accession>
<evidence type="ECO:0000313" key="1">
    <source>
        <dbReference type="EMBL" id="KAF2683974.1"/>
    </source>
</evidence>
<evidence type="ECO:0000313" key="2">
    <source>
        <dbReference type="Proteomes" id="UP000799291"/>
    </source>
</evidence>
<reference evidence="1" key="1">
    <citation type="journal article" date="2020" name="Stud. Mycol.">
        <title>101 Dothideomycetes genomes: a test case for predicting lifestyles and emergence of pathogens.</title>
        <authorList>
            <person name="Haridas S."/>
            <person name="Albert R."/>
            <person name="Binder M."/>
            <person name="Bloem J."/>
            <person name="Labutti K."/>
            <person name="Salamov A."/>
            <person name="Andreopoulos B."/>
            <person name="Baker S."/>
            <person name="Barry K."/>
            <person name="Bills G."/>
            <person name="Bluhm B."/>
            <person name="Cannon C."/>
            <person name="Castanera R."/>
            <person name="Culley D."/>
            <person name="Daum C."/>
            <person name="Ezra D."/>
            <person name="Gonzalez J."/>
            <person name="Henrissat B."/>
            <person name="Kuo A."/>
            <person name="Liang C."/>
            <person name="Lipzen A."/>
            <person name="Lutzoni F."/>
            <person name="Magnuson J."/>
            <person name="Mondo S."/>
            <person name="Nolan M."/>
            <person name="Ohm R."/>
            <person name="Pangilinan J."/>
            <person name="Park H.-J."/>
            <person name="Ramirez L."/>
            <person name="Alfaro M."/>
            <person name="Sun H."/>
            <person name="Tritt A."/>
            <person name="Yoshinaga Y."/>
            <person name="Zwiers L.-H."/>
            <person name="Turgeon B."/>
            <person name="Goodwin S."/>
            <person name="Spatafora J."/>
            <person name="Crous P."/>
            <person name="Grigoriev I."/>
        </authorList>
    </citation>
    <scope>NUCLEOTIDE SEQUENCE</scope>
    <source>
        <strain evidence="1">CBS 122367</strain>
    </source>
</reference>
<organism evidence="1 2">
    <name type="scientific">Lentithecium fluviatile CBS 122367</name>
    <dbReference type="NCBI Taxonomy" id="1168545"/>
    <lineage>
        <taxon>Eukaryota</taxon>
        <taxon>Fungi</taxon>
        <taxon>Dikarya</taxon>
        <taxon>Ascomycota</taxon>
        <taxon>Pezizomycotina</taxon>
        <taxon>Dothideomycetes</taxon>
        <taxon>Pleosporomycetidae</taxon>
        <taxon>Pleosporales</taxon>
        <taxon>Massarineae</taxon>
        <taxon>Lentitheciaceae</taxon>
        <taxon>Lentithecium</taxon>
    </lineage>
</organism>
<keyword evidence="2" id="KW-1185">Reference proteome</keyword>